<dbReference type="EMBL" id="LXQA010686256">
    <property type="protein sequence ID" value="MCI65979.1"/>
    <property type="molecule type" value="Genomic_DNA"/>
</dbReference>
<protein>
    <submittedName>
        <fullName evidence="1">Uncharacterized protein</fullName>
    </submittedName>
</protein>
<reference evidence="1 2" key="1">
    <citation type="journal article" date="2018" name="Front. Plant Sci.">
        <title>Red Clover (Trifolium pratense) and Zigzag Clover (T. medium) - A Picture of Genomic Similarities and Differences.</title>
        <authorList>
            <person name="Dluhosova J."/>
            <person name="Istvanek J."/>
            <person name="Nedelnik J."/>
            <person name="Repkova J."/>
        </authorList>
    </citation>
    <scope>NUCLEOTIDE SEQUENCE [LARGE SCALE GENOMIC DNA]</scope>
    <source>
        <strain evidence="2">cv. 10/8</strain>
        <tissue evidence="1">Leaf</tissue>
    </source>
</reference>
<evidence type="ECO:0000313" key="2">
    <source>
        <dbReference type="Proteomes" id="UP000265520"/>
    </source>
</evidence>
<accession>A0A392TY96</accession>
<dbReference type="AlphaFoldDB" id="A0A392TY96"/>
<sequence>MPPTTTNAATDAATTEGYHISAIHAEVQTQFKDIFYKIKGTFSPLDGTTKIGLVVATEAWG</sequence>
<name>A0A392TY96_9FABA</name>
<evidence type="ECO:0000313" key="1">
    <source>
        <dbReference type="EMBL" id="MCI65979.1"/>
    </source>
</evidence>
<keyword evidence="2" id="KW-1185">Reference proteome</keyword>
<comment type="caution">
    <text evidence="1">The sequence shown here is derived from an EMBL/GenBank/DDBJ whole genome shotgun (WGS) entry which is preliminary data.</text>
</comment>
<dbReference type="Proteomes" id="UP000265520">
    <property type="component" value="Unassembled WGS sequence"/>
</dbReference>
<proteinExistence type="predicted"/>
<organism evidence="1 2">
    <name type="scientific">Trifolium medium</name>
    <dbReference type="NCBI Taxonomy" id="97028"/>
    <lineage>
        <taxon>Eukaryota</taxon>
        <taxon>Viridiplantae</taxon>
        <taxon>Streptophyta</taxon>
        <taxon>Embryophyta</taxon>
        <taxon>Tracheophyta</taxon>
        <taxon>Spermatophyta</taxon>
        <taxon>Magnoliopsida</taxon>
        <taxon>eudicotyledons</taxon>
        <taxon>Gunneridae</taxon>
        <taxon>Pentapetalae</taxon>
        <taxon>rosids</taxon>
        <taxon>fabids</taxon>
        <taxon>Fabales</taxon>
        <taxon>Fabaceae</taxon>
        <taxon>Papilionoideae</taxon>
        <taxon>50 kb inversion clade</taxon>
        <taxon>NPAAA clade</taxon>
        <taxon>Hologalegina</taxon>
        <taxon>IRL clade</taxon>
        <taxon>Trifolieae</taxon>
        <taxon>Trifolium</taxon>
    </lineage>
</organism>